<proteinExistence type="predicted"/>
<organism evidence="1 2">
    <name type="scientific">Psilocybe cyanescens</name>
    <dbReference type="NCBI Taxonomy" id="93625"/>
    <lineage>
        <taxon>Eukaryota</taxon>
        <taxon>Fungi</taxon>
        <taxon>Dikarya</taxon>
        <taxon>Basidiomycota</taxon>
        <taxon>Agaricomycotina</taxon>
        <taxon>Agaricomycetes</taxon>
        <taxon>Agaricomycetidae</taxon>
        <taxon>Agaricales</taxon>
        <taxon>Agaricineae</taxon>
        <taxon>Strophariaceae</taxon>
        <taxon>Psilocybe</taxon>
    </lineage>
</organism>
<dbReference type="InParanoid" id="A0A409XUX5"/>
<sequence>MAKSNLEKTMRNMTSLTSLVVEILMSVEHRAFQVISFPLLWPGWKALGSSLRSLDSRVPLDGMARCPLPILGETLVNLETLSMHICPADYTTSDGHTLLNSVLSFLVSQKYGLRSLTLDMGQQVSVRAYSAWSTSLAWLVFISSKSSPGMAI</sequence>
<reference evidence="1 2" key="1">
    <citation type="journal article" date="2018" name="Evol. Lett.">
        <title>Horizontal gene cluster transfer increased hallucinogenic mushroom diversity.</title>
        <authorList>
            <person name="Reynolds H.T."/>
            <person name="Vijayakumar V."/>
            <person name="Gluck-Thaler E."/>
            <person name="Korotkin H.B."/>
            <person name="Matheny P.B."/>
            <person name="Slot J.C."/>
        </authorList>
    </citation>
    <scope>NUCLEOTIDE SEQUENCE [LARGE SCALE GENOMIC DNA]</scope>
    <source>
        <strain evidence="1 2">2631</strain>
    </source>
</reference>
<evidence type="ECO:0000313" key="2">
    <source>
        <dbReference type="Proteomes" id="UP000283269"/>
    </source>
</evidence>
<accession>A0A409XUX5</accession>
<gene>
    <name evidence="1" type="ORF">CVT25_001117</name>
</gene>
<dbReference type="Proteomes" id="UP000283269">
    <property type="component" value="Unassembled WGS sequence"/>
</dbReference>
<dbReference type="AlphaFoldDB" id="A0A409XUX5"/>
<name>A0A409XUX5_PSICY</name>
<protein>
    <submittedName>
        <fullName evidence="1">Uncharacterized protein</fullName>
    </submittedName>
</protein>
<dbReference type="EMBL" id="NHYD01000331">
    <property type="protein sequence ID" value="PPQ94484.1"/>
    <property type="molecule type" value="Genomic_DNA"/>
</dbReference>
<evidence type="ECO:0000313" key="1">
    <source>
        <dbReference type="EMBL" id="PPQ94484.1"/>
    </source>
</evidence>
<keyword evidence="2" id="KW-1185">Reference proteome</keyword>
<comment type="caution">
    <text evidence="1">The sequence shown here is derived from an EMBL/GenBank/DDBJ whole genome shotgun (WGS) entry which is preliminary data.</text>
</comment>